<dbReference type="InterPro" id="IPR012902">
    <property type="entry name" value="N_methyl_site"/>
</dbReference>
<dbReference type="InterPro" id="IPR045584">
    <property type="entry name" value="Pilin-like"/>
</dbReference>
<organism evidence="2 3">
    <name type="scientific">Roseateles amylovorans</name>
    <dbReference type="NCBI Taxonomy" id="2978473"/>
    <lineage>
        <taxon>Bacteria</taxon>
        <taxon>Pseudomonadati</taxon>
        <taxon>Pseudomonadota</taxon>
        <taxon>Betaproteobacteria</taxon>
        <taxon>Burkholderiales</taxon>
        <taxon>Sphaerotilaceae</taxon>
        <taxon>Roseateles</taxon>
    </lineage>
</organism>
<keyword evidence="1" id="KW-1133">Transmembrane helix</keyword>
<dbReference type="EMBL" id="CP104562">
    <property type="protein sequence ID" value="UXH80889.1"/>
    <property type="molecule type" value="Genomic_DNA"/>
</dbReference>
<dbReference type="Proteomes" id="UP001064933">
    <property type="component" value="Chromosome"/>
</dbReference>
<sequence length="137" mass="15175">MTASFRSPTSWGARSSGSGFTLIELLVVLAIIAVLLTIALPRYFGQLEASRESVLRENLRVMRETTQRFYGDVGRYPESLEELVEKHYLTAVPLDPITESSTTWQLTPPPSGYDGNVYDIHSGAPGVARHGEPFQSF</sequence>
<proteinExistence type="predicted"/>
<accession>A0ABY6BCF7</accession>
<dbReference type="SUPFAM" id="SSF54523">
    <property type="entry name" value="Pili subunits"/>
    <property type="match status" value="1"/>
</dbReference>
<dbReference type="PANTHER" id="PTHR30093">
    <property type="entry name" value="GENERAL SECRETION PATHWAY PROTEIN G"/>
    <property type="match status" value="1"/>
</dbReference>
<evidence type="ECO:0000256" key="1">
    <source>
        <dbReference type="SAM" id="Phobius"/>
    </source>
</evidence>
<dbReference type="PROSITE" id="PS00409">
    <property type="entry name" value="PROKAR_NTER_METHYL"/>
    <property type="match status" value="1"/>
</dbReference>
<name>A0ABY6BCF7_9BURK</name>
<reference evidence="2" key="1">
    <citation type="submission" date="2022-10" db="EMBL/GenBank/DDBJ databases">
        <title>Characterization and whole genome sequencing of a new Roseateles species, isolated from fresh water.</title>
        <authorList>
            <person name="Guliayeva D.Y."/>
            <person name="Akhremchuk A.E."/>
            <person name="Sikolenko M.A."/>
            <person name="Valentovich L.N."/>
            <person name="Sidarenka A.V."/>
        </authorList>
    </citation>
    <scope>NUCLEOTIDE SEQUENCE</scope>
    <source>
        <strain evidence="2">BIM B-1768</strain>
    </source>
</reference>
<evidence type="ECO:0000313" key="3">
    <source>
        <dbReference type="Proteomes" id="UP001064933"/>
    </source>
</evidence>
<dbReference type="PANTHER" id="PTHR30093:SF47">
    <property type="entry name" value="TYPE IV PILUS NON-CORE MINOR PILIN PILE"/>
    <property type="match status" value="1"/>
</dbReference>
<keyword evidence="1" id="KW-0812">Transmembrane</keyword>
<dbReference type="Gene3D" id="3.30.700.10">
    <property type="entry name" value="Glycoprotein, Type 4 Pilin"/>
    <property type="match status" value="1"/>
</dbReference>
<feature type="transmembrane region" description="Helical" evidence="1">
    <location>
        <begin position="20"/>
        <end position="41"/>
    </location>
</feature>
<keyword evidence="3" id="KW-1185">Reference proteome</keyword>
<dbReference type="Pfam" id="PF07963">
    <property type="entry name" value="N_methyl"/>
    <property type="match status" value="1"/>
</dbReference>
<dbReference type="NCBIfam" id="TIGR02532">
    <property type="entry name" value="IV_pilin_GFxxxE"/>
    <property type="match status" value="1"/>
</dbReference>
<keyword evidence="1" id="KW-0472">Membrane</keyword>
<gene>
    <name evidence="2" type="ORF">N4261_13325</name>
</gene>
<evidence type="ECO:0000313" key="2">
    <source>
        <dbReference type="EMBL" id="UXH80889.1"/>
    </source>
</evidence>
<protein>
    <submittedName>
        <fullName evidence="2">Type II secretion system GspH family protein</fullName>
    </submittedName>
</protein>